<accession>A0A177AGJ4</accession>
<evidence type="ECO:0000256" key="6">
    <source>
        <dbReference type="ARBA" id="ARBA00022989"/>
    </source>
</evidence>
<evidence type="ECO:0000256" key="3">
    <source>
        <dbReference type="ARBA" id="ARBA00022723"/>
    </source>
</evidence>
<feature type="signal peptide" evidence="11">
    <location>
        <begin position="1"/>
        <end position="28"/>
    </location>
</feature>
<keyword evidence="5" id="KW-0862">Zinc</keyword>
<dbReference type="InterPro" id="IPR051826">
    <property type="entry name" value="E3_ubiquitin-ligase_domain"/>
</dbReference>
<dbReference type="CDD" id="cd16454">
    <property type="entry name" value="RING-H2_PA-TM-RING"/>
    <property type="match status" value="1"/>
</dbReference>
<dbReference type="CDD" id="cd04813">
    <property type="entry name" value="PA_1"/>
    <property type="match status" value="1"/>
</dbReference>
<feature type="region of interest" description="Disordered" evidence="9">
    <location>
        <begin position="382"/>
        <end position="504"/>
    </location>
</feature>
<evidence type="ECO:0000256" key="11">
    <source>
        <dbReference type="SAM" id="SignalP"/>
    </source>
</evidence>
<evidence type="ECO:0000256" key="10">
    <source>
        <dbReference type="SAM" id="Phobius"/>
    </source>
</evidence>
<keyword evidence="7 10" id="KW-0472">Membrane</keyword>
<dbReference type="RefSeq" id="XP_024326484.1">
    <property type="nucleotide sequence ID" value="XM_024466139.1"/>
</dbReference>
<dbReference type="SUPFAM" id="SSF57850">
    <property type="entry name" value="RING/U-box"/>
    <property type="match status" value="1"/>
</dbReference>
<dbReference type="EMBL" id="KV441390">
    <property type="protein sequence ID" value="OAF61207.1"/>
    <property type="molecule type" value="Genomic_DNA"/>
</dbReference>
<feature type="compositionally biased region" description="Basic and acidic residues" evidence="9">
    <location>
        <begin position="453"/>
        <end position="464"/>
    </location>
</feature>
<sequence>MRTPRVFLLLAFVLVSFTLLILSLQSSSKPIEHTENQAKADNSGVLSTFSFNTPLSLFPPNAIISLTDDNTTSFLARPAAFGPPLPTTGLSGQLWVGSGFGDDSLRHGIISTGGEGELGCSDVMPEGNNIVARPLDNLLTSTTPHNRHRRNAARSAAADDGTDDNRYNTASDATVDRRMVSGWPLKSSTNSGASHADIQSIQESAEIAGKVVMLSRGGCGFLEKVEWAQRRGGIAVIVADDTRGGPLIQMYARGDTSNVTIPSVFTSHTTAHLLSSLIPPGTYIEDATNEDGNSMLKVKHSKKSKRKKKKASKQRKSRKGSTGAVPKGYTVSSKMSTEPAVAQSRRDSWLGRLLWGSKPSQPAKKDFLDWVVVDEWDDQKVPITGSKADTKGKVASKATPKDNFVGVDDWRDPDFIKNAGADNSKPREEAQESSGQVQNKSPIERLYTPSANIEEKNPKSDQKTENLSAENPGLSSKLFGDDDENDIKGTGMESEDDDGGPDYDNAHEGLWVTLTRTSGATPFFDTLLVLVVSPLVTLTVVYTLLLVRSRIRQRRWRAPKSVVERLPVRTYRTIPTTSSNQSRQPSPSSSSPTTPLLQRSPTSSRPRSRTTSTLPESAIVSRTNSDELVTPKPRRANEHEKKGDWKKYMGRQIECVVCLEEYVDGVSRVMSLPCGHEFHVDCITPWLTTRRRTCPICKGDVVRSLARGGSSSSTPRYEPYRDDSDEDEDDLESQVVNTLNESPAAGRPISPGATTDADVERGVASPIASPARSSGTNGSWLSNIAARLGISLSPPSSEEDRAR</sequence>
<dbReference type="SMART" id="SM00184">
    <property type="entry name" value="RING"/>
    <property type="match status" value="1"/>
</dbReference>
<evidence type="ECO:0000256" key="9">
    <source>
        <dbReference type="SAM" id="MobiDB-lite"/>
    </source>
</evidence>
<dbReference type="GO" id="GO:0061630">
    <property type="term" value="F:ubiquitin protein ligase activity"/>
    <property type="evidence" value="ECO:0007669"/>
    <property type="project" value="TreeGrafter"/>
</dbReference>
<feature type="region of interest" description="Disordered" evidence="9">
    <location>
        <begin position="141"/>
        <end position="171"/>
    </location>
</feature>
<feature type="compositionally biased region" description="Low complexity" evidence="9">
    <location>
        <begin position="575"/>
        <end position="615"/>
    </location>
</feature>
<reference evidence="13" key="1">
    <citation type="submission" date="2016-03" db="EMBL/GenBank/DDBJ databases">
        <title>Updated assembly of Pseudogymnoascus destructans, the fungus causing white-nose syndrome of bats.</title>
        <authorList>
            <person name="Palmer J.M."/>
            <person name="Drees K.P."/>
            <person name="Foster J.T."/>
            <person name="Lindner D.L."/>
        </authorList>
    </citation>
    <scope>NUCLEOTIDE SEQUENCE [LARGE SCALE GENOMIC DNA]</scope>
    <source>
        <strain evidence="13">20631-21</strain>
    </source>
</reference>
<dbReference type="GO" id="GO:0016020">
    <property type="term" value="C:membrane"/>
    <property type="evidence" value="ECO:0007669"/>
    <property type="project" value="UniProtKB-SubCell"/>
</dbReference>
<dbReference type="PANTHER" id="PTHR22765:SF406">
    <property type="entry name" value="PA AND RING FINGER DOMAIN PROTEIN (AFU_ORTHOLOGUE AFUA_2G02470)"/>
    <property type="match status" value="1"/>
</dbReference>
<evidence type="ECO:0000256" key="1">
    <source>
        <dbReference type="ARBA" id="ARBA00004370"/>
    </source>
</evidence>
<feature type="domain" description="RING-type" evidence="12">
    <location>
        <begin position="655"/>
        <end position="698"/>
    </location>
</feature>
<feature type="region of interest" description="Disordered" evidence="9">
    <location>
        <begin position="288"/>
        <end position="343"/>
    </location>
</feature>
<evidence type="ECO:0000259" key="12">
    <source>
        <dbReference type="PROSITE" id="PS50089"/>
    </source>
</evidence>
<dbReference type="InterPro" id="IPR011016">
    <property type="entry name" value="Znf_RING-CH"/>
</dbReference>
<dbReference type="AlphaFoldDB" id="A0A177AGJ4"/>
<keyword evidence="11" id="KW-0732">Signal</keyword>
<evidence type="ECO:0000256" key="7">
    <source>
        <dbReference type="ARBA" id="ARBA00023136"/>
    </source>
</evidence>
<keyword evidence="6 10" id="KW-1133">Transmembrane helix</keyword>
<dbReference type="GO" id="GO:0006511">
    <property type="term" value="P:ubiquitin-dependent protein catabolic process"/>
    <property type="evidence" value="ECO:0007669"/>
    <property type="project" value="TreeGrafter"/>
</dbReference>
<dbReference type="FunFam" id="3.30.40.10:FF:000364">
    <property type="entry name" value="Protease-associated PA domain protein"/>
    <property type="match status" value="1"/>
</dbReference>
<dbReference type="OrthoDB" id="5357315at2759"/>
<proteinExistence type="predicted"/>
<gene>
    <name evidence="13" type="ORF">VC83_02478</name>
</gene>
<feature type="compositionally biased region" description="Basic residues" evidence="9">
    <location>
        <begin position="297"/>
        <end position="319"/>
    </location>
</feature>
<dbReference type="Gene3D" id="3.30.40.10">
    <property type="entry name" value="Zinc/RING finger domain, C3HC4 (zinc finger)"/>
    <property type="match status" value="1"/>
</dbReference>
<dbReference type="PROSITE" id="PS50089">
    <property type="entry name" value="ZF_RING_2"/>
    <property type="match status" value="1"/>
</dbReference>
<feature type="transmembrane region" description="Helical" evidence="10">
    <location>
        <begin position="527"/>
        <end position="547"/>
    </location>
</feature>
<dbReference type="Gene3D" id="3.50.30.30">
    <property type="match status" value="1"/>
</dbReference>
<feature type="chain" id="PRO_5008056563" description="RING-type domain-containing protein" evidence="11">
    <location>
        <begin position="29"/>
        <end position="803"/>
    </location>
</feature>
<dbReference type="Pfam" id="PF13639">
    <property type="entry name" value="zf-RING_2"/>
    <property type="match status" value="1"/>
</dbReference>
<comment type="subcellular location">
    <subcellularLocation>
        <location evidence="1">Membrane</location>
    </subcellularLocation>
</comment>
<evidence type="ECO:0000313" key="13">
    <source>
        <dbReference type="EMBL" id="OAF61207.1"/>
    </source>
</evidence>
<dbReference type="GeneID" id="36285559"/>
<dbReference type="GO" id="GO:0008270">
    <property type="term" value="F:zinc ion binding"/>
    <property type="evidence" value="ECO:0007669"/>
    <property type="project" value="UniProtKB-KW"/>
</dbReference>
<dbReference type="GO" id="GO:0005737">
    <property type="term" value="C:cytoplasm"/>
    <property type="evidence" value="ECO:0007669"/>
    <property type="project" value="TreeGrafter"/>
</dbReference>
<organism evidence="13">
    <name type="scientific">Pseudogymnoascus destructans</name>
    <dbReference type="NCBI Taxonomy" id="655981"/>
    <lineage>
        <taxon>Eukaryota</taxon>
        <taxon>Fungi</taxon>
        <taxon>Dikarya</taxon>
        <taxon>Ascomycota</taxon>
        <taxon>Pezizomycotina</taxon>
        <taxon>Leotiomycetes</taxon>
        <taxon>Thelebolales</taxon>
        <taxon>Thelebolaceae</taxon>
        <taxon>Pseudogymnoascus</taxon>
    </lineage>
</organism>
<dbReference type="VEuPathDB" id="FungiDB:GMDG_07808"/>
<dbReference type="eggNOG" id="KOG0800">
    <property type="taxonomic scope" value="Eukaryota"/>
</dbReference>
<feature type="compositionally biased region" description="Acidic residues" evidence="9">
    <location>
        <begin position="723"/>
        <end position="732"/>
    </location>
</feature>
<dbReference type="InterPro" id="IPR001841">
    <property type="entry name" value="Znf_RING"/>
</dbReference>
<evidence type="ECO:0000256" key="4">
    <source>
        <dbReference type="ARBA" id="ARBA00022771"/>
    </source>
</evidence>
<dbReference type="Pfam" id="PF02225">
    <property type="entry name" value="PA"/>
    <property type="match status" value="1"/>
</dbReference>
<evidence type="ECO:0000256" key="8">
    <source>
        <dbReference type="PROSITE-ProRule" id="PRU00175"/>
    </source>
</evidence>
<feature type="region of interest" description="Disordered" evidence="9">
    <location>
        <begin position="573"/>
        <end position="643"/>
    </location>
</feature>
<dbReference type="InterPro" id="IPR013083">
    <property type="entry name" value="Znf_RING/FYVE/PHD"/>
</dbReference>
<dbReference type="SMART" id="SM00744">
    <property type="entry name" value="RINGv"/>
    <property type="match status" value="1"/>
</dbReference>
<feature type="region of interest" description="Disordered" evidence="9">
    <location>
        <begin position="705"/>
        <end position="779"/>
    </location>
</feature>
<keyword evidence="2 10" id="KW-0812">Transmembrane</keyword>
<dbReference type="PANTHER" id="PTHR22765">
    <property type="entry name" value="RING FINGER AND PROTEASE ASSOCIATED DOMAIN-CONTAINING"/>
    <property type="match status" value="1"/>
</dbReference>
<protein>
    <recommendedName>
        <fullName evidence="12">RING-type domain-containing protein</fullName>
    </recommendedName>
</protein>
<name>A0A177AGJ4_9PEZI</name>
<evidence type="ECO:0000256" key="5">
    <source>
        <dbReference type="ARBA" id="ARBA00022833"/>
    </source>
</evidence>
<dbReference type="Proteomes" id="UP000077154">
    <property type="component" value="Unassembled WGS sequence"/>
</dbReference>
<dbReference type="InterPro" id="IPR003137">
    <property type="entry name" value="PA_domain"/>
</dbReference>
<dbReference type="InterPro" id="IPR046450">
    <property type="entry name" value="PA_dom_sf"/>
</dbReference>
<evidence type="ECO:0000256" key="2">
    <source>
        <dbReference type="ARBA" id="ARBA00022692"/>
    </source>
</evidence>
<keyword evidence="3" id="KW-0479">Metal-binding</keyword>
<dbReference type="SUPFAM" id="SSF52025">
    <property type="entry name" value="PA domain"/>
    <property type="match status" value="1"/>
</dbReference>
<feature type="compositionally biased region" description="Polar residues" evidence="9">
    <location>
        <begin position="432"/>
        <end position="441"/>
    </location>
</feature>
<keyword evidence="4 8" id="KW-0863">Zinc-finger</keyword>